<name>A0A430R6T8_THESC</name>
<feature type="active site" description="Proton donor/acceptor" evidence="9">
    <location>
        <position position="137"/>
    </location>
</feature>
<comment type="catalytic activity">
    <reaction evidence="8 9">
        <text>GDP-beta-L-fucose + NADP(+) = GDP-4-dehydro-alpha-D-rhamnose + NADPH + H(+)</text>
        <dbReference type="Rhea" id="RHEA:18885"/>
        <dbReference type="ChEBI" id="CHEBI:15378"/>
        <dbReference type="ChEBI" id="CHEBI:57273"/>
        <dbReference type="ChEBI" id="CHEBI:57783"/>
        <dbReference type="ChEBI" id="CHEBI:57964"/>
        <dbReference type="ChEBI" id="CHEBI:58349"/>
        <dbReference type="EC" id="1.1.1.271"/>
    </reaction>
</comment>
<evidence type="ECO:0000256" key="3">
    <source>
        <dbReference type="ARBA" id="ARBA00012371"/>
    </source>
</evidence>
<keyword evidence="4 9" id="KW-0521">NADP</keyword>
<feature type="binding site" evidence="9">
    <location>
        <position position="270"/>
    </location>
    <ligand>
        <name>substrate</name>
    </ligand>
</feature>
<protein>
    <recommendedName>
        <fullName evidence="3 9">GDP-L-fucose synthase</fullName>
        <ecNumber evidence="3 9">1.1.1.271</ecNumber>
    </recommendedName>
    <alternativeName>
        <fullName evidence="9">GDP-4-keto-6-deoxy-D-mannose-3,5-epimerase-4-reductase</fullName>
    </alternativeName>
</protein>
<sequence>MDKGAKIYVAGHRGLVGSAILRRLQAEGYQNLVLRTRKELDLTDQRAVYRFFDEERPEYVFLAAAKVGGILANATYPADFIRENLLIQTNVIDAAYRYGVKKLLFLGSSCIYPKYAPQPMKEEYLLTGPLEPTNEAYAVAKIAGIKMVQAYRRQYGFRGISLMPTNLYGPGDNFDLETSHVIPALIRKFHEAKVVGKGSVTVWGTGTPRREFLHVDDLADAALFLMRYYEGEDIINVGVGEDISIRELAELVAKVVGFQGEIVYDTSKPDGTPRKLLDVSRLFSMGWRPRIPLKEGIEQTYAWFRAHVDEARGVG</sequence>
<dbReference type="EC" id="1.1.1.271" evidence="3 9"/>
<dbReference type="Gene3D" id="3.90.25.10">
    <property type="entry name" value="UDP-galactose 4-epimerase, domain 1"/>
    <property type="match status" value="1"/>
</dbReference>
<dbReference type="Proteomes" id="UP000288082">
    <property type="component" value="Unassembled WGS sequence"/>
</dbReference>
<feature type="binding site" evidence="9">
    <location>
        <position position="210"/>
    </location>
    <ligand>
        <name>substrate</name>
    </ligand>
</feature>
<comment type="similarity">
    <text evidence="2 9">Belongs to the NAD(P)-dependent epimerase/dehydratase family. Fucose synthase subfamily.</text>
</comment>
<dbReference type="Pfam" id="PF01370">
    <property type="entry name" value="Epimerase"/>
    <property type="match status" value="1"/>
</dbReference>
<dbReference type="Gene3D" id="3.40.50.720">
    <property type="entry name" value="NAD(P)-binding Rossmann-like Domain"/>
    <property type="match status" value="1"/>
</dbReference>
<dbReference type="PANTHER" id="PTHR43238">
    <property type="entry name" value="GDP-L-FUCOSE SYNTHASE"/>
    <property type="match status" value="1"/>
</dbReference>
<keyword evidence="6 9" id="KW-0413">Isomerase</keyword>
<feature type="binding site" evidence="9">
    <location>
        <begin position="164"/>
        <end position="167"/>
    </location>
    <ligand>
        <name>NADP(+)</name>
        <dbReference type="ChEBI" id="CHEBI:58349"/>
    </ligand>
</feature>
<feature type="binding site" evidence="9">
    <location>
        <position position="203"/>
    </location>
    <ligand>
        <name>substrate</name>
    </ligand>
</feature>
<keyword evidence="7 9" id="KW-0511">Multifunctional enzyme</keyword>
<gene>
    <name evidence="9" type="primary">fcl</name>
    <name evidence="11" type="ORF">CSW50_05910</name>
</gene>
<evidence type="ECO:0000259" key="10">
    <source>
        <dbReference type="Pfam" id="PF01370"/>
    </source>
</evidence>
<organism evidence="11 12">
    <name type="scientific">Thermus scotoductus</name>
    <dbReference type="NCBI Taxonomy" id="37636"/>
    <lineage>
        <taxon>Bacteria</taxon>
        <taxon>Thermotogati</taxon>
        <taxon>Deinococcota</taxon>
        <taxon>Deinococci</taxon>
        <taxon>Thermales</taxon>
        <taxon>Thermaceae</taxon>
        <taxon>Thermus</taxon>
    </lineage>
</organism>
<dbReference type="HAMAP" id="MF_00956">
    <property type="entry name" value="GDP_fucose_synth"/>
    <property type="match status" value="1"/>
</dbReference>
<dbReference type="UniPathway" id="UPA00128">
    <property type="reaction ID" value="UER00191"/>
</dbReference>
<dbReference type="FunFam" id="3.40.50.720:FF:000101">
    <property type="entry name" value="GDP-L-fucose synthase"/>
    <property type="match status" value="1"/>
</dbReference>
<evidence type="ECO:0000256" key="2">
    <source>
        <dbReference type="ARBA" id="ARBA00005959"/>
    </source>
</evidence>
<dbReference type="GO" id="GO:0070401">
    <property type="term" value="F:NADP+ binding"/>
    <property type="evidence" value="ECO:0007669"/>
    <property type="project" value="UniProtKB-UniRule"/>
</dbReference>
<comment type="caution">
    <text evidence="11">The sequence shown here is derived from an EMBL/GenBank/DDBJ whole genome shotgun (WGS) entry which is preliminary data.</text>
</comment>
<feature type="domain" description="NAD-dependent epimerase/dehydratase" evidence="10">
    <location>
        <begin position="7"/>
        <end position="238"/>
    </location>
</feature>
<dbReference type="InterPro" id="IPR001509">
    <property type="entry name" value="Epimerase_deHydtase"/>
</dbReference>
<dbReference type="SUPFAM" id="SSF51735">
    <property type="entry name" value="NAD(P)-binding Rossmann-fold domains"/>
    <property type="match status" value="1"/>
</dbReference>
<dbReference type="GO" id="GO:0042351">
    <property type="term" value="P:'de novo' GDP-L-fucose biosynthetic process"/>
    <property type="evidence" value="ECO:0007669"/>
    <property type="project" value="UniProtKB-UniRule"/>
</dbReference>
<evidence type="ECO:0000256" key="7">
    <source>
        <dbReference type="ARBA" id="ARBA00023268"/>
    </source>
</evidence>
<comment type="function">
    <text evidence="9">Catalyzes the two-step NADP-dependent conversion of GDP-4-dehydro-6-deoxy-D-mannose to GDP-fucose, involving an epimerase and a reductase reaction.</text>
</comment>
<dbReference type="EMBL" id="PELM01000155">
    <property type="protein sequence ID" value="RTH03130.1"/>
    <property type="molecule type" value="Genomic_DNA"/>
</dbReference>
<feature type="site" description="Important for catalytic activity" evidence="9">
    <location>
        <position position="110"/>
    </location>
</feature>
<reference evidence="11 12" key="1">
    <citation type="journal article" date="2019" name="Extremophiles">
        <title>Biogeography of thermophiles and predominance of Thermus scotoductus in domestic water heaters.</title>
        <authorList>
            <person name="Wilpiszeski R.L."/>
            <person name="Zhang Z."/>
            <person name="House C.H."/>
        </authorList>
    </citation>
    <scope>NUCLEOTIDE SEQUENCE [LARGE SCALE GENOMIC DNA]</scope>
    <source>
        <strain evidence="11 12">38_S38</strain>
    </source>
</reference>
<dbReference type="GO" id="GO:0050577">
    <property type="term" value="F:GDP-L-fucose synthase activity"/>
    <property type="evidence" value="ECO:0007669"/>
    <property type="project" value="UniProtKB-UniRule"/>
</dbReference>
<feature type="binding site" evidence="9">
    <location>
        <position position="141"/>
    </location>
    <ligand>
        <name>NADP(+)</name>
        <dbReference type="ChEBI" id="CHEBI:58349"/>
    </ligand>
</feature>
<evidence type="ECO:0000256" key="4">
    <source>
        <dbReference type="ARBA" id="ARBA00022857"/>
    </source>
</evidence>
<keyword evidence="5 9" id="KW-0560">Oxidoreductase</keyword>
<comment type="pathway">
    <text evidence="1 9">Nucleotide-sugar biosynthesis; GDP-L-fucose biosynthesis via de novo pathway; GDP-L-fucose from GDP-alpha-D-mannose: step 2/2.</text>
</comment>
<evidence type="ECO:0000313" key="12">
    <source>
        <dbReference type="Proteomes" id="UP000288082"/>
    </source>
</evidence>
<dbReference type="AlphaFoldDB" id="A0A430R6T8"/>
<dbReference type="GO" id="GO:0016853">
    <property type="term" value="F:isomerase activity"/>
    <property type="evidence" value="ECO:0007669"/>
    <property type="project" value="UniProtKB-KW"/>
</dbReference>
<evidence type="ECO:0000313" key="11">
    <source>
        <dbReference type="EMBL" id="RTH03130.1"/>
    </source>
</evidence>
<dbReference type="InterPro" id="IPR028614">
    <property type="entry name" value="GDP_fucose/colitose_synth"/>
</dbReference>
<feature type="binding site" evidence="9">
    <location>
        <position position="188"/>
    </location>
    <ligand>
        <name>substrate</name>
    </ligand>
</feature>
<evidence type="ECO:0000256" key="5">
    <source>
        <dbReference type="ARBA" id="ARBA00023002"/>
    </source>
</evidence>
<accession>A0A430R6T8</accession>
<dbReference type="PANTHER" id="PTHR43238:SF1">
    <property type="entry name" value="GDP-L-FUCOSE SYNTHASE"/>
    <property type="match status" value="1"/>
</dbReference>
<evidence type="ECO:0000256" key="9">
    <source>
        <dbReference type="HAMAP-Rule" id="MF_00956"/>
    </source>
</evidence>
<feature type="binding site" evidence="9">
    <location>
        <begin position="11"/>
        <end position="17"/>
    </location>
    <ligand>
        <name>NADP(+)</name>
        <dbReference type="ChEBI" id="CHEBI:58349"/>
    </ligand>
</feature>
<dbReference type="InterPro" id="IPR036291">
    <property type="entry name" value="NAD(P)-bd_dom_sf"/>
</dbReference>
<evidence type="ECO:0000256" key="6">
    <source>
        <dbReference type="ARBA" id="ARBA00023235"/>
    </source>
</evidence>
<evidence type="ECO:0000256" key="8">
    <source>
        <dbReference type="ARBA" id="ARBA00051935"/>
    </source>
</evidence>
<feature type="binding site" evidence="9">
    <location>
        <begin position="106"/>
        <end position="109"/>
    </location>
    <ligand>
        <name>NADP(+)</name>
        <dbReference type="ChEBI" id="CHEBI:58349"/>
    </ligand>
</feature>
<dbReference type="RefSeq" id="WP_126187392.1">
    <property type="nucleotide sequence ID" value="NZ_PELM01000155.1"/>
</dbReference>
<evidence type="ECO:0000256" key="1">
    <source>
        <dbReference type="ARBA" id="ARBA00004883"/>
    </source>
</evidence>
<feature type="binding site" evidence="9">
    <location>
        <position position="180"/>
    </location>
    <ligand>
        <name>NADP(+)</name>
        <dbReference type="ChEBI" id="CHEBI:58349"/>
    </ligand>
</feature>
<proteinExistence type="inferred from homology"/>
<feature type="site" description="Important for catalytic activity" evidence="9">
    <location>
        <position position="108"/>
    </location>
</feature>
<dbReference type="CDD" id="cd05239">
    <property type="entry name" value="GDP_FS_SDR_e"/>
    <property type="match status" value="1"/>
</dbReference>